<reference evidence="7" key="1">
    <citation type="submission" date="2022-06" db="EMBL/GenBank/DDBJ databases">
        <title>Ornithinimicrobium JY.X270.</title>
        <authorList>
            <person name="Huang Y."/>
        </authorList>
    </citation>
    <scope>NUCLEOTIDE SEQUENCE</scope>
    <source>
        <strain evidence="7">JY.X270</strain>
    </source>
</reference>
<dbReference type="InterPro" id="IPR001204">
    <property type="entry name" value="Phos_transporter"/>
</dbReference>
<sequence length="330" mass="34034">MDWLPVGVVIALALIFAFTNGFHDASNSVATAIATRALSPRIAVAMAAVLNLAGAFLGEGIARVIGESIIRPPDGREGLVILGSALVGAIAWNLLTWWRGMPSSSSHALIGGLAGASLAAGATVLWGGIWWDVALPMLISPLAGLVVAYLVMRLLISRLGHLSRRRADRDLRYAQVASAGAMALGHGLQDAAKTMGVVVLALTVSGHSSGDDVPWEVMLGAALALAAGTYAGGWRIMRTLGRRIITPAPEPAQGMVAEASSAAILYLAGALHAPVSTTHTITASIVGAGLIGRRSAIRWGTVGRILRVWLVTFPAAAAVSALLCWVALSL</sequence>
<feature type="transmembrane region" description="Helical" evidence="6">
    <location>
        <begin position="78"/>
        <end position="98"/>
    </location>
</feature>
<dbReference type="Proteomes" id="UP001056535">
    <property type="component" value="Chromosome"/>
</dbReference>
<comment type="subcellular location">
    <subcellularLocation>
        <location evidence="1">Membrane</location>
        <topology evidence="1">Multi-pass membrane protein</topology>
    </subcellularLocation>
</comment>
<evidence type="ECO:0000256" key="2">
    <source>
        <dbReference type="ARBA" id="ARBA00022448"/>
    </source>
</evidence>
<dbReference type="Pfam" id="PF01384">
    <property type="entry name" value="PHO4"/>
    <property type="match status" value="2"/>
</dbReference>
<protein>
    <submittedName>
        <fullName evidence="7">Inorganic phosphate transporter</fullName>
    </submittedName>
</protein>
<dbReference type="EMBL" id="CP099490">
    <property type="protein sequence ID" value="USQ76836.1"/>
    <property type="molecule type" value="Genomic_DNA"/>
</dbReference>
<accession>A0ABY4YJX6</accession>
<keyword evidence="3 6" id="KW-0812">Transmembrane</keyword>
<gene>
    <name evidence="7" type="ORF">NF557_02590</name>
</gene>
<proteinExistence type="predicted"/>
<feature type="transmembrane region" description="Helical" evidence="6">
    <location>
        <begin position="110"/>
        <end position="131"/>
    </location>
</feature>
<feature type="transmembrane region" description="Helical" evidence="6">
    <location>
        <begin position="42"/>
        <end position="66"/>
    </location>
</feature>
<feature type="transmembrane region" description="Helical" evidence="6">
    <location>
        <begin position="137"/>
        <end position="156"/>
    </location>
</feature>
<organism evidence="7 8">
    <name type="scientific">Ornithinimicrobium cryptoxanthini</name>
    <dbReference type="NCBI Taxonomy" id="2934161"/>
    <lineage>
        <taxon>Bacteria</taxon>
        <taxon>Bacillati</taxon>
        <taxon>Actinomycetota</taxon>
        <taxon>Actinomycetes</taxon>
        <taxon>Micrococcales</taxon>
        <taxon>Ornithinimicrobiaceae</taxon>
        <taxon>Ornithinimicrobium</taxon>
    </lineage>
</organism>
<evidence type="ECO:0000256" key="4">
    <source>
        <dbReference type="ARBA" id="ARBA00022989"/>
    </source>
</evidence>
<keyword evidence="4 6" id="KW-1133">Transmembrane helix</keyword>
<evidence type="ECO:0000256" key="5">
    <source>
        <dbReference type="ARBA" id="ARBA00023136"/>
    </source>
</evidence>
<feature type="transmembrane region" description="Helical" evidence="6">
    <location>
        <begin position="6"/>
        <end position="22"/>
    </location>
</feature>
<dbReference type="RefSeq" id="WP_252621539.1">
    <property type="nucleotide sequence ID" value="NZ_CP099490.1"/>
</dbReference>
<keyword evidence="8" id="KW-1185">Reference proteome</keyword>
<dbReference type="PANTHER" id="PTHR11101:SF80">
    <property type="entry name" value="PHOSPHATE TRANSPORTER"/>
    <property type="match status" value="1"/>
</dbReference>
<evidence type="ECO:0000256" key="6">
    <source>
        <dbReference type="SAM" id="Phobius"/>
    </source>
</evidence>
<evidence type="ECO:0000256" key="3">
    <source>
        <dbReference type="ARBA" id="ARBA00022692"/>
    </source>
</evidence>
<dbReference type="PANTHER" id="PTHR11101">
    <property type="entry name" value="PHOSPHATE TRANSPORTER"/>
    <property type="match status" value="1"/>
</dbReference>
<evidence type="ECO:0000313" key="7">
    <source>
        <dbReference type="EMBL" id="USQ76836.1"/>
    </source>
</evidence>
<evidence type="ECO:0000313" key="8">
    <source>
        <dbReference type="Proteomes" id="UP001056535"/>
    </source>
</evidence>
<keyword evidence="2" id="KW-0813">Transport</keyword>
<name>A0ABY4YJX6_9MICO</name>
<keyword evidence="5 6" id="KW-0472">Membrane</keyword>
<evidence type="ECO:0000256" key="1">
    <source>
        <dbReference type="ARBA" id="ARBA00004141"/>
    </source>
</evidence>
<feature type="transmembrane region" description="Helical" evidence="6">
    <location>
        <begin position="308"/>
        <end position="328"/>
    </location>
</feature>